<organism evidence="2 3">
    <name type="scientific">Gonium pectorale</name>
    <name type="common">Green alga</name>
    <dbReference type="NCBI Taxonomy" id="33097"/>
    <lineage>
        <taxon>Eukaryota</taxon>
        <taxon>Viridiplantae</taxon>
        <taxon>Chlorophyta</taxon>
        <taxon>core chlorophytes</taxon>
        <taxon>Chlorophyceae</taxon>
        <taxon>CS clade</taxon>
        <taxon>Chlamydomonadales</taxon>
        <taxon>Volvocaceae</taxon>
        <taxon>Gonium</taxon>
    </lineage>
</organism>
<dbReference type="STRING" id="33097.A0A150GPT2"/>
<proteinExistence type="predicted"/>
<evidence type="ECO:0000313" key="2">
    <source>
        <dbReference type="EMBL" id="KXZ51839.1"/>
    </source>
</evidence>
<protein>
    <recommendedName>
        <fullName evidence="1">SNF2 N-terminal domain-containing protein</fullName>
    </recommendedName>
</protein>
<evidence type="ECO:0000259" key="1">
    <source>
        <dbReference type="Pfam" id="PF00176"/>
    </source>
</evidence>
<gene>
    <name evidence="2" type="ORF">GPECTOR_11g278</name>
</gene>
<dbReference type="InterPro" id="IPR000330">
    <property type="entry name" value="SNF2_N"/>
</dbReference>
<dbReference type="Gene3D" id="3.40.50.10810">
    <property type="entry name" value="Tandem AAA-ATPase domain"/>
    <property type="match status" value="1"/>
</dbReference>
<dbReference type="EMBL" id="LSYV01000012">
    <property type="protein sequence ID" value="KXZ51839.1"/>
    <property type="molecule type" value="Genomic_DNA"/>
</dbReference>
<dbReference type="GO" id="GO:0005524">
    <property type="term" value="F:ATP binding"/>
    <property type="evidence" value="ECO:0007669"/>
    <property type="project" value="InterPro"/>
</dbReference>
<comment type="caution">
    <text evidence="2">The sequence shown here is derived from an EMBL/GenBank/DDBJ whole genome shotgun (WGS) entry which is preliminary data.</text>
</comment>
<reference evidence="3" key="1">
    <citation type="journal article" date="2016" name="Nat. Commun.">
        <title>The Gonium pectorale genome demonstrates co-option of cell cycle regulation during the evolution of multicellularity.</title>
        <authorList>
            <person name="Hanschen E.R."/>
            <person name="Marriage T.N."/>
            <person name="Ferris P.J."/>
            <person name="Hamaji T."/>
            <person name="Toyoda A."/>
            <person name="Fujiyama A."/>
            <person name="Neme R."/>
            <person name="Noguchi H."/>
            <person name="Minakuchi Y."/>
            <person name="Suzuki M."/>
            <person name="Kawai-Toyooka H."/>
            <person name="Smith D.R."/>
            <person name="Sparks H."/>
            <person name="Anderson J."/>
            <person name="Bakaric R."/>
            <person name="Luria V."/>
            <person name="Karger A."/>
            <person name="Kirschner M.W."/>
            <person name="Durand P.M."/>
            <person name="Michod R.E."/>
            <person name="Nozaki H."/>
            <person name="Olson B.J."/>
        </authorList>
    </citation>
    <scope>NUCLEOTIDE SEQUENCE [LARGE SCALE GENOMIC DNA]</scope>
    <source>
        <strain evidence="3">NIES-2863</strain>
    </source>
</reference>
<accession>A0A150GPT2</accession>
<dbReference type="InterPro" id="IPR038718">
    <property type="entry name" value="SNF2-like_sf"/>
</dbReference>
<dbReference type="Proteomes" id="UP000075714">
    <property type="component" value="Unassembled WGS sequence"/>
</dbReference>
<evidence type="ECO:0000313" key="3">
    <source>
        <dbReference type="Proteomes" id="UP000075714"/>
    </source>
</evidence>
<dbReference type="Pfam" id="PF00176">
    <property type="entry name" value="SNF2-rel_dom"/>
    <property type="match status" value="1"/>
</dbReference>
<dbReference type="OrthoDB" id="547489at2759"/>
<feature type="domain" description="SNF2 N-terminal" evidence="1">
    <location>
        <begin position="26"/>
        <end position="128"/>
    </location>
</feature>
<keyword evidence="3" id="KW-1185">Reference proteome</keyword>
<dbReference type="AlphaFoldDB" id="A0A150GPT2"/>
<name>A0A150GPT2_GONPE</name>
<sequence>MSQPLASPACASWELLPASRSELRCHQLQAVRWLSSLERQGAGGILADESEADRCAAVCGLLSHLASNPPAPLPLTGQPPQPGITAMTGGGGPAGGSHGVAVGPHAVLLLAPGDRLARWSSAIAEHVEVDLLLNDGSEDFMRTLRAVAADLAPAAGVGGGSAAAGRDNSVGCDSGSGTSAGSNSADRSAPFLSRCAFGGSSGSGCGPGLQDGGGAADACGQRRGICLEALPAPQALCRMPAGSRVILSAGEPEPVPGDCIWLLLQLLAPQVQQPLWQAIAEVQQRLLAPENAELKDRLLGEIHSRLWALLRPLQLSRRARDFDLANMRANSTHLNLYDHFSAARADGV</sequence>